<reference evidence="1 2" key="1">
    <citation type="submission" date="2019-08" db="EMBL/GenBank/DDBJ databases">
        <title>Hyperibacter terrae gen. nov., sp. nov. and Hyperibacter viscosus sp. nov., two new members in the family Rhodospirillaceae isolated from the rhizosphere of Hypericum perforatum.</title>
        <authorList>
            <person name="Noviana Z."/>
        </authorList>
    </citation>
    <scope>NUCLEOTIDE SEQUENCE [LARGE SCALE GENOMIC DNA]</scope>
    <source>
        <strain evidence="1 2">R5959</strain>
    </source>
</reference>
<dbReference type="KEGG" id="hadh:FRZ61_52620"/>
<evidence type="ECO:0000313" key="2">
    <source>
        <dbReference type="Proteomes" id="UP000325797"/>
    </source>
</evidence>
<gene>
    <name evidence="1" type="ORF">FRZ61_52620</name>
</gene>
<accession>A0A5J6N847</accession>
<proteinExistence type="predicted"/>
<dbReference type="EMBL" id="CP042582">
    <property type="protein sequence ID" value="QEX25315.1"/>
    <property type="molecule type" value="Genomic_DNA"/>
</dbReference>
<dbReference type="Proteomes" id="UP000325797">
    <property type="component" value="Chromosome"/>
</dbReference>
<sequence length="74" mass="7661">MTDVEDAPHLGVELLPIGEIRIVPVERMPDRRFEAALSHGANVSLEEAMGAAASHLAAGAGTANGRAGTAPLFR</sequence>
<protein>
    <submittedName>
        <fullName evidence="1">Uncharacterized protein</fullName>
    </submittedName>
</protein>
<evidence type="ECO:0000313" key="1">
    <source>
        <dbReference type="EMBL" id="QEX25315.1"/>
    </source>
</evidence>
<organism evidence="1 2">
    <name type="scientific">Hypericibacter adhaerens</name>
    <dbReference type="NCBI Taxonomy" id="2602016"/>
    <lineage>
        <taxon>Bacteria</taxon>
        <taxon>Pseudomonadati</taxon>
        <taxon>Pseudomonadota</taxon>
        <taxon>Alphaproteobacteria</taxon>
        <taxon>Rhodospirillales</taxon>
        <taxon>Dongiaceae</taxon>
        <taxon>Hypericibacter</taxon>
    </lineage>
</organism>
<keyword evidence="2" id="KW-1185">Reference proteome</keyword>
<name>A0A5J6N847_9PROT</name>
<dbReference type="AlphaFoldDB" id="A0A5J6N847"/>